<evidence type="ECO:0000313" key="3">
    <source>
        <dbReference type="Proteomes" id="UP001189429"/>
    </source>
</evidence>
<dbReference type="Proteomes" id="UP001189429">
    <property type="component" value="Unassembled WGS sequence"/>
</dbReference>
<name>A0ABN9UB25_9DINO</name>
<keyword evidence="3" id="KW-1185">Reference proteome</keyword>
<proteinExistence type="predicted"/>
<protein>
    <submittedName>
        <fullName evidence="2">Uncharacterized protein</fullName>
    </submittedName>
</protein>
<accession>A0ABN9UB25</accession>
<organism evidence="2 3">
    <name type="scientific">Prorocentrum cordatum</name>
    <dbReference type="NCBI Taxonomy" id="2364126"/>
    <lineage>
        <taxon>Eukaryota</taxon>
        <taxon>Sar</taxon>
        <taxon>Alveolata</taxon>
        <taxon>Dinophyceae</taxon>
        <taxon>Prorocentrales</taxon>
        <taxon>Prorocentraceae</taxon>
        <taxon>Prorocentrum</taxon>
    </lineage>
</organism>
<comment type="caution">
    <text evidence="2">The sequence shown here is derived from an EMBL/GenBank/DDBJ whole genome shotgun (WGS) entry which is preliminary data.</text>
</comment>
<feature type="compositionally biased region" description="Basic residues" evidence="1">
    <location>
        <begin position="123"/>
        <end position="157"/>
    </location>
</feature>
<evidence type="ECO:0000256" key="1">
    <source>
        <dbReference type="SAM" id="MobiDB-lite"/>
    </source>
</evidence>
<feature type="compositionally biased region" description="Low complexity" evidence="1">
    <location>
        <begin position="56"/>
        <end position="77"/>
    </location>
</feature>
<reference evidence="2" key="1">
    <citation type="submission" date="2023-10" db="EMBL/GenBank/DDBJ databases">
        <authorList>
            <person name="Chen Y."/>
            <person name="Shah S."/>
            <person name="Dougan E. K."/>
            <person name="Thang M."/>
            <person name="Chan C."/>
        </authorList>
    </citation>
    <scope>NUCLEOTIDE SEQUENCE [LARGE SCALE GENOMIC DNA]</scope>
</reference>
<gene>
    <name evidence="2" type="ORF">PCOR1329_LOCUS46915</name>
</gene>
<sequence>MGGSRPGAARLDAWLCREVLQQQAPLAEGGPAGGGAAAAGCAGEALEQELQEALLRAQGDALPPGAALGAPAPSAGAAPPPGRCAELTVLVQGRPHPLDQALDSDELQEPERRKRSDASWTWRARRRGGLAKSGGGRRRRRGGRLRRAALRRRRACRPPRGGTENGGVSQGTSIRLSSPFDRPS</sequence>
<dbReference type="EMBL" id="CAUYUJ010015646">
    <property type="protein sequence ID" value="CAK0856537.1"/>
    <property type="molecule type" value="Genomic_DNA"/>
</dbReference>
<evidence type="ECO:0000313" key="2">
    <source>
        <dbReference type="EMBL" id="CAK0856537.1"/>
    </source>
</evidence>
<feature type="region of interest" description="Disordered" evidence="1">
    <location>
        <begin position="56"/>
        <end position="184"/>
    </location>
</feature>